<protein>
    <recommendedName>
        <fullName evidence="2">Fatty acid desaturase domain-containing protein</fullName>
    </recommendedName>
</protein>
<feature type="domain" description="Fatty acid desaturase" evidence="2">
    <location>
        <begin position="58"/>
        <end position="288"/>
    </location>
</feature>
<dbReference type="AlphaFoldDB" id="A0A6N6VSQ8"/>
<feature type="transmembrane region" description="Helical" evidence="1">
    <location>
        <begin position="142"/>
        <end position="161"/>
    </location>
</feature>
<dbReference type="GO" id="GO:0042284">
    <property type="term" value="F:sphingolipid delta-4 desaturase activity"/>
    <property type="evidence" value="ECO:0007669"/>
    <property type="project" value="TreeGrafter"/>
</dbReference>
<feature type="transmembrane region" description="Helical" evidence="1">
    <location>
        <begin position="181"/>
        <end position="206"/>
    </location>
</feature>
<dbReference type="Proteomes" id="UP000437748">
    <property type="component" value="Unassembled WGS sequence"/>
</dbReference>
<dbReference type="EMBL" id="WFLM01000004">
    <property type="protein sequence ID" value="KAB8038048.1"/>
    <property type="molecule type" value="Genomic_DNA"/>
</dbReference>
<keyword evidence="1" id="KW-0472">Membrane</keyword>
<organism evidence="3 4">
    <name type="scientific">Silvanigrella paludirubra</name>
    <dbReference type="NCBI Taxonomy" id="2499159"/>
    <lineage>
        <taxon>Bacteria</taxon>
        <taxon>Pseudomonadati</taxon>
        <taxon>Bdellovibrionota</taxon>
        <taxon>Oligoflexia</taxon>
        <taxon>Silvanigrellales</taxon>
        <taxon>Silvanigrellaceae</taxon>
        <taxon>Silvanigrella</taxon>
    </lineage>
</organism>
<dbReference type="GO" id="GO:0016020">
    <property type="term" value="C:membrane"/>
    <property type="evidence" value="ECO:0007669"/>
    <property type="project" value="GOC"/>
</dbReference>
<evidence type="ECO:0000313" key="4">
    <source>
        <dbReference type="Proteomes" id="UP000437748"/>
    </source>
</evidence>
<sequence>MFFLFAKNLNKNAMRFACQNTFIGVFVIFWQLILIFIPIFLFSIFKPSHYIYTFFISFFFILFNGTRMRALGNIIHECCHYNFVPSKKANRQIGTLLSTLELSCFASYQKEHFSHHKYLGDILFDEDFKVRHQIGICNEKSFCLKGFIFIVLSPKNWFIILKSSIHLNFKNKIINLIRLNYVIIFFILCYFFTFKLMLLFVILPFITTYQMMKILSDFLDHGGLYFNEKREHKTRNHYFSFAILNWIFFPRNDCFHLTHHLYPAIPTTQLHEKHKILLKEKENYGTRRHCIF</sequence>
<evidence type="ECO:0000313" key="3">
    <source>
        <dbReference type="EMBL" id="KAB8038048.1"/>
    </source>
</evidence>
<evidence type="ECO:0000259" key="2">
    <source>
        <dbReference type="Pfam" id="PF00487"/>
    </source>
</evidence>
<name>A0A6N6VSQ8_9BACT</name>
<keyword evidence="1" id="KW-0812">Transmembrane</keyword>
<dbReference type="InterPro" id="IPR005804">
    <property type="entry name" value="FA_desaturase_dom"/>
</dbReference>
<feature type="transmembrane region" description="Helical" evidence="1">
    <location>
        <begin position="50"/>
        <end position="66"/>
    </location>
</feature>
<dbReference type="GO" id="GO:0046513">
    <property type="term" value="P:ceramide biosynthetic process"/>
    <property type="evidence" value="ECO:0007669"/>
    <property type="project" value="TreeGrafter"/>
</dbReference>
<accession>A0A6N6VSQ8</accession>
<dbReference type="Pfam" id="PF00487">
    <property type="entry name" value="FA_desaturase"/>
    <property type="match status" value="1"/>
</dbReference>
<proteinExistence type="predicted"/>
<comment type="caution">
    <text evidence="3">The sequence shown here is derived from an EMBL/GenBank/DDBJ whole genome shotgun (WGS) entry which is preliminary data.</text>
</comment>
<dbReference type="PANTHER" id="PTHR12879:SF8">
    <property type="entry name" value="SPHINGOLIPID DELTA(4)-DESATURASE DES1"/>
    <property type="match status" value="1"/>
</dbReference>
<reference evidence="3 4" key="1">
    <citation type="submission" date="2019-10" db="EMBL/GenBank/DDBJ databases">
        <title>New species of Slilvanegrellaceae.</title>
        <authorList>
            <person name="Pitt A."/>
            <person name="Hahn M.W."/>
        </authorList>
    </citation>
    <scope>NUCLEOTIDE SEQUENCE [LARGE SCALE GENOMIC DNA]</scope>
    <source>
        <strain evidence="3 4">SP-Ram-0.45-NSY-1</strain>
    </source>
</reference>
<keyword evidence="1" id="KW-1133">Transmembrane helix</keyword>
<evidence type="ECO:0000256" key="1">
    <source>
        <dbReference type="SAM" id="Phobius"/>
    </source>
</evidence>
<feature type="transmembrane region" description="Helical" evidence="1">
    <location>
        <begin position="21"/>
        <end position="44"/>
    </location>
</feature>
<dbReference type="PANTHER" id="PTHR12879">
    <property type="entry name" value="SPHINGOLIPID DELTA 4 DESATURASE/C-4 HYDROXYLASE PROTEIN DES2"/>
    <property type="match status" value="1"/>
</dbReference>
<keyword evidence="4" id="KW-1185">Reference proteome</keyword>
<gene>
    <name evidence="3" type="ORF">GCL60_12815</name>
</gene>